<evidence type="ECO:0000256" key="5">
    <source>
        <dbReference type="ARBA" id="ARBA00016961"/>
    </source>
</evidence>
<evidence type="ECO:0000256" key="17">
    <source>
        <dbReference type="RuleBase" id="RU003692"/>
    </source>
</evidence>
<accession>A0A4R6BYJ1</accession>
<feature type="binding site" evidence="15">
    <location>
        <position position="314"/>
    </location>
    <ligand>
        <name>FAD</name>
        <dbReference type="ChEBI" id="CHEBI:57692"/>
    </ligand>
</feature>
<evidence type="ECO:0000256" key="10">
    <source>
        <dbReference type="ARBA" id="ARBA00023027"/>
    </source>
</evidence>
<evidence type="ECO:0000259" key="18">
    <source>
        <dbReference type="Pfam" id="PF02852"/>
    </source>
</evidence>
<feature type="active site" description="Proton acceptor" evidence="14">
    <location>
        <position position="447"/>
    </location>
</feature>
<feature type="binding site" evidence="15">
    <location>
        <position position="114"/>
    </location>
    <ligand>
        <name>FAD</name>
        <dbReference type="ChEBI" id="CHEBI:57692"/>
    </ligand>
</feature>
<dbReference type="RefSeq" id="WP_133442776.1">
    <property type="nucleotide sequence ID" value="NZ_SCWB01000001.1"/>
</dbReference>
<dbReference type="NCBIfam" id="TIGR01350">
    <property type="entry name" value="lipoamide_DH"/>
    <property type="match status" value="1"/>
</dbReference>
<dbReference type="InterPro" id="IPR006258">
    <property type="entry name" value="Lipoamide_DH"/>
</dbReference>
<dbReference type="InterPro" id="IPR004099">
    <property type="entry name" value="Pyr_nucl-diS_OxRdtase_dimer"/>
</dbReference>
<dbReference type="InterPro" id="IPR036188">
    <property type="entry name" value="FAD/NAD-bd_sf"/>
</dbReference>
<dbReference type="EC" id="1.8.1.4" evidence="4 17"/>
<evidence type="ECO:0000256" key="16">
    <source>
        <dbReference type="PIRSR" id="PIRSR000350-4"/>
    </source>
</evidence>
<feature type="domain" description="Pyridine nucleotide-disulphide oxidoreductase dimerisation" evidence="18">
    <location>
        <begin position="349"/>
        <end position="456"/>
    </location>
</feature>
<dbReference type="PANTHER" id="PTHR22912">
    <property type="entry name" value="DISULFIDE OXIDOREDUCTASE"/>
    <property type="match status" value="1"/>
</dbReference>
<dbReference type="GO" id="GO:0005737">
    <property type="term" value="C:cytoplasm"/>
    <property type="evidence" value="ECO:0007669"/>
    <property type="project" value="UniProtKB-SubCell"/>
</dbReference>
<dbReference type="SUPFAM" id="SSF51905">
    <property type="entry name" value="FAD/NAD(P)-binding domain"/>
    <property type="match status" value="1"/>
</dbReference>
<reference evidence="20 21" key="1">
    <citation type="submission" date="2019-01" db="EMBL/GenBank/DDBJ databases">
        <title>Draft genome sequences of the type strains of six Macrococcus species.</title>
        <authorList>
            <person name="Mazhar S."/>
            <person name="Altermann E."/>
            <person name="Hill C."/>
            <person name="Mcauliffe O."/>
        </authorList>
    </citation>
    <scope>NUCLEOTIDE SEQUENCE [LARGE SCALE GENOMIC DNA]</scope>
    <source>
        <strain evidence="20 21">CCM4815</strain>
    </source>
</reference>
<feature type="disulfide bond" description="Redox-active" evidence="16">
    <location>
        <begin position="42"/>
        <end position="47"/>
    </location>
</feature>
<feature type="binding site" evidence="15">
    <location>
        <begin position="187"/>
        <end position="194"/>
    </location>
    <ligand>
        <name>NAD(+)</name>
        <dbReference type="ChEBI" id="CHEBI:57540"/>
    </ligand>
</feature>
<evidence type="ECO:0000256" key="7">
    <source>
        <dbReference type="ARBA" id="ARBA00022630"/>
    </source>
</evidence>
<keyword evidence="8 15" id="KW-0274">FAD</keyword>
<dbReference type="Proteomes" id="UP000294802">
    <property type="component" value="Unassembled WGS sequence"/>
</dbReference>
<dbReference type="InterPro" id="IPR050151">
    <property type="entry name" value="Class-I_Pyr_Nuc-Dis_Oxidored"/>
</dbReference>
<feature type="binding site" evidence="15">
    <location>
        <position position="51"/>
    </location>
    <ligand>
        <name>FAD</name>
        <dbReference type="ChEBI" id="CHEBI:57692"/>
    </ligand>
</feature>
<feature type="binding site" evidence="15">
    <location>
        <position position="274"/>
    </location>
    <ligand>
        <name>NAD(+)</name>
        <dbReference type="ChEBI" id="CHEBI:57540"/>
    </ligand>
</feature>
<dbReference type="InterPro" id="IPR012999">
    <property type="entry name" value="Pyr_OxRdtase_I_AS"/>
</dbReference>
<evidence type="ECO:0000256" key="13">
    <source>
        <dbReference type="ARBA" id="ARBA00049187"/>
    </source>
</evidence>
<dbReference type="Gene3D" id="3.50.50.60">
    <property type="entry name" value="FAD/NAD(P)-binding domain"/>
    <property type="match status" value="2"/>
</dbReference>
<protein>
    <recommendedName>
        <fullName evidence="5 17">Dihydrolipoyl dehydrogenase</fullName>
        <ecNumber evidence="4 17">1.8.1.4</ecNumber>
    </recommendedName>
</protein>
<evidence type="ECO:0000256" key="4">
    <source>
        <dbReference type="ARBA" id="ARBA00012608"/>
    </source>
</evidence>
<evidence type="ECO:0000256" key="6">
    <source>
        <dbReference type="ARBA" id="ARBA00022490"/>
    </source>
</evidence>
<name>A0A4R6BYJ1_9STAP</name>
<keyword evidence="7 17" id="KW-0285">Flavoprotein</keyword>
<dbReference type="InterPro" id="IPR023753">
    <property type="entry name" value="FAD/NAD-binding_dom"/>
</dbReference>
<evidence type="ECO:0000256" key="1">
    <source>
        <dbReference type="ARBA" id="ARBA00002052"/>
    </source>
</evidence>
<evidence type="ECO:0000313" key="21">
    <source>
        <dbReference type="Proteomes" id="UP000294802"/>
    </source>
</evidence>
<comment type="catalytic activity">
    <reaction evidence="13 17">
        <text>N(6)-[(R)-dihydrolipoyl]-L-lysyl-[protein] + NAD(+) = N(6)-[(R)-lipoyl]-L-lysyl-[protein] + NADH + H(+)</text>
        <dbReference type="Rhea" id="RHEA:15045"/>
        <dbReference type="Rhea" id="RHEA-COMP:10474"/>
        <dbReference type="Rhea" id="RHEA-COMP:10475"/>
        <dbReference type="ChEBI" id="CHEBI:15378"/>
        <dbReference type="ChEBI" id="CHEBI:57540"/>
        <dbReference type="ChEBI" id="CHEBI:57945"/>
        <dbReference type="ChEBI" id="CHEBI:83099"/>
        <dbReference type="ChEBI" id="CHEBI:83100"/>
        <dbReference type="EC" id="1.8.1.4"/>
    </reaction>
</comment>
<gene>
    <name evidence="20" type="primary">lpdA</name>
    <name evidence="20" type="ORF">ERX29_00800</name>
</gene>
<dbReference type="AlphaFoldDB" id="A0A4R6BYJ1"/>
<dbReference type="PANTHER" id="PTHR22912:SF217">
    <property type="entry name" value="DIHYDROLIPOYL DEHYDROGENASE"/>
    <property type="match status" value="1"/>
</dbReference>
<organism evidence="20 21">
    <name type="scientific">Macrococcus lamae</name>
    <dbReference type="NCBI Taxonomy" id="198484"/>
    <lineage>
        <taxon>Bacteria</taxon>
        <taxon>Bacillati</taxon>
        <taxon>Bacillota</taxon>
        <taxon>Bacilli</taxon>
        <taxon>Bacillales</taxon>
        <taxon>Staphylococcaceae</taxon>
        <taxon>Macrococcus</taxon>
    </lineage>
</organism>
<comment type="cofactor">
    <cofactor evidence="15 17">
        <name>FAD</name>
        <dbReference type="ChEBI" id="CHEBI:57692"/>
    </cofactor>
    <text evidence="15 17">Binds 1 FAD per subunit.</text>
</comment>
<dbReference type="InterPro" id="IPR016156">
    <property type="entry name" value="FAD/NAD-linked_Rdtase_dimer_sf"/>
</dbReference>
<evidence type="ECO:0000256" key="2">
    <source>
        <dbReference type="ARBA" id="ARBA00004496"/>
    </source>
</evidence>
<keyword evidence="6" id="KW-0963">Cytoplasm</keyword>
<feature type="binding site" evidence="15">
    <location>
        <position position="210"/>
    </location>
    <ligand>
        <name>NAD(+)</name>
        <dbReference type="ChEBI" id="CHEBI:57540"/>
    </ligand>
</feature>
<feature type="domain" description="FAD/NAD(P)-binding" evidence="19">
    <location>
        <begin position="5"/>
        <end position="329"/>
    </location>
</feature>
<evidence type="ECO:0000256" key="3">
    <source>
        <dbReference type="ARBA" id="ARBA00007532"/>
    </source>
</evidence>
<dbReference type="GO" id="GO:0050660">
    <property type="term" value="F:flavin adenine dinucleotide binding"/>
    <property type="evidence" value="ECO:0007669"/>
    <property type="project" value="InterPro"/>
</dbReference>
<comment type="similarity">
    <text evidence="3 17">Belongs to the class-I pyridine nucleotide-disulfide oxidoreductase family.</text>
</comment>
<evidence type="ECO:0000256" key="8">
    <source>
        <dbReference type="ARBA" id="ARBA00022827"/>
    </source>
</evidence>
<dbReference type="Pfam" id="PF02852">
    <property type="entry name" value="Pyr_redox_dim"/>
    <property type="match status" value="1"/>
</dbReference>
<proteinExistence type="inferred from homology"/>
<dbReference type="PRINTS" id="PR00368">
    <property type="entry name" value="FADPNR"/>
</dbReference>
<dbReference type="Pfam" id="PF07992">
    <property type="entry name" value="Pyr_redox_2"/>
    <property type="match status" value="1"/>
</dbReference>
<keyword evidence="21" id="KW-1185">Reference proteome</keyword>
<dbReference type="PIRSF" id="PIRSF000350">
    <property type="entry name" value="Mercury_reductase_MerA"/>
    <property type="match status" value="1"/>
</dbReference>
<dbReference type="OrthoDB" id="9800167at2"/>
<evidence type="ECO:0000256" key="12">
    <source>
        <dbReference type="ARBA" id="ARBA00023284"/>
    </source>
</evidence>
<dbReference type="GO" id="GO:0004148">
    <property type="term" value="F:dihydrolipoyl dehydrogenase (NADH) activity"/>
    <property type="evidence" value="ECO:0007669"/>
    <property type="project" value="UniProtKB-EC"/>
</dbReference>
<evidence type="ECO:0000256" key="14">
    <source>
        <dbReference type="PIRSR" id="PIRSR000350-2"/>
    </source>
</evidence>
<dbReference type="EMBL" id="SCWB01000001">
    <property type="protein sequence ID" value="TDM13173.1"/>
    <property type="molecule type" value="Genomic_DNA"/>
</dbReference>
<comment type="subcellular location">
    <subcellularLocation>
        <location evidence="2">Cytoplasm</location>
    </subcellularLocation>
</comment>
<sequence>MANEYDLVVLGGGTAGYVSAIRASQLGMKVAIVEKEKLGGTCLHKGCIPTKSLLKSAEVFSYMKHADQYGIKPVEANYDFKEIRARKDEVVEKMYGGVQHLMKANKIDIYTGTGRILGPSIFSPQAGTISVEYSNGESELLVNKHVLICTGSTPRELPFLPFNHETVLSSDDMMTLDQLPKSMVIIGGGVIGLEFASLLADLEVEVTVVEAGSAIIPAEDKKISRILQKELEKKGIKFYIGESLSVDNVDHNAEGVTFKLSQEVSAEKVLVAIGRTPNSTDIGLSNTKIKVNNGFIEVNEYYQSEDRHIYAVGDVIGNLQLAHVATKEGTIAVEHMNDAAPIALDYNTVPKCIYTSPEVASIGMTEEQAKAAGFDTQIKAVPFAAIGKAVISGNSNGQAVLVKDKDSDEVLGLSMIGPNVTEIINEVALAKFMNASTLELGLTVHAHPSVSEVLMELGLASVGRAIHI</sequence>
<evidence type="ECO:0000313" key="20">
    <source>
        <dbReference type="EMBL" id="TDM13173.1"/>
    </source>
</evidence>
<dbReference type="GO" id="GO:0006103">
    <property type="term" value="P:2-oxoglutarate metabolic process"/>
    <property type="evidence" value="ECO:0007669"/>
    <property type="project" value="TreeGrafter"/>
</dbReference>
<comment type="miscellaneous">
    <text evidence="17">The active site is a redox-active disulfide bond.</text>
</comment>
<keyword evidence="15" id="KW-0547">Nucleotide-binding</keyword>
<dbReference type="Gene3D" id="3.30.390.30">
    <property type="match status" value="1"/>
</dbReference>
<dbReference type="PROSITE" id="PS00076">
    <property type="entry name" value="PYRIDINE_REDOX_1"/>
    <property type="match status" value="1"/>
</dbReference>
<evidence type="ECO:0000259" key="19">
    <source>
        <dbReference type="Pfam" id="PF07992"/>
    </source>
</evidence>
<keyword evidence="10 15" id="KW-0520">NAD</keyword>
<dbReference type="SUPFAM" id="SSF55424">
    <property type="entry name" value="FAD/NAD-linked reductases, dimerisation (C-terminal) domain"/>
    <property type="match status" value="1"/>
</dbReference>
<keyword evidence="9 17" id="KW-0560">Oxidoreductase</keyword>
<dbReference type="InterPro" id="IPR001100">
    <property type="entry name" value="Pyr_nuc-diS_OxRdtase"/>
</dbReference>
<evidence type="ECO:0000256" key="11">
    <source>
        <dbReference type="ARBA" id="ARBA00023157"/>
    </source>
</evidence>
<evidence type="ECO:0000256" key="15">
    <source>
        <dbReference type="PIRSR" id="PIRSR000350-3"/>
    </source>
</evidence>
<dbReference type="FunFam" id="3.30.390.30:FF:000001">
    <property type="entry name" value="Dihydrolipoyl dehydrogenase"/>
    <property type="match status" value="1"/>
</dbReference>
<evidence type="ECO:0000256" key="9">
    <source>
        <dbReference type="ARBA" id="ARBA00023002"/>
    </source>
</evidence>
<dbReference type="PRINTS" id="PR00411">
    <property type="entry name" value="PNDRDTASEI"/>
</dbReference>
<comment type="function">
    <text evidence="1">Lipoamide dehydrogenase is a component of the alpha-ketoacid dehydrogenase complexes.</text>
</comment>
<comment type="caution">
    <text evidence="20">The sequence shown here is derived from an EMBL/GenBank/DDBJ whole genome shotgun (WGS) entry which is preliminary data.</text>
</comment>
<feature type="binding site" evidence="15">
    <location>
        <begin position="150"/>
        <end position="152"/>
    </location>
    <ligand>
        <name>FAD</name>
        <dbReference type="ChEBI" id="CHEBI:57692"/>
    </ligand>
</feature>
<keyword evidence="12 17" id="KW-0676">Redox-active center</keyword>
<keyword evidence="11" id="KW-1015">Disulfide bond</keyword>